<name>A0A0F9N8V5_9ZZZZ</name>
<evidence type="ECO:0000313" key="2">
    <source>
        <dbReference type="EMBL" id="KKN14359.1"/>
    </source>
</evidence>
<accession>A0A0F9N8V5</accession>
<feature type="region of interest" description="Disordered" evidence="1">
    <location>
        <begin position="157"/>
        <end position="180"/>
    </location>
</feature>
<dbReference type="EMBL" id="LAZR01003825">
    <property type="protein sequence ID" value="KKN14359.1"/>
    <property type="molecule type" value="Genomic_DNA"/>
</dbReference>
<dbReference type="AlphaFoldDB" id="A0A0F9N8V5"/>
<proteinExistence type="predicted"/>
<organism evidence="2">
    <name type="scientific">marine sediment metagenome</name>
    <dbReference type="NCBI Taxonomy" id="412755"/>
    <lineage>
        <taxon>unclassified sequences</taxon>
        <taxon>metagenomes</taxon>
        <taxon>ecological metagenomes</taxon>
    </lineage>
</organism>
<sequence length="180" mass="18328">MDEATLDRALGHLPLALTPTTPQQLATLAQAVDETAQELLGLSDRMDGTSSRLALIASALTGTATAARRMAQLATDEARAQMSTRERLVDSASEATDGLSREGIREDAGGRASDVALLNSIEDPSGDHCGECGSLLPADGLGWLCAPCELEASAAETEGASAASAGPAGPTPLANFEVLP</sequence>
<reference evidence="2" key="1">
    <citation type="journal article" date="2015" name="Nature">
        <title>Complex archaea that bridge the gap between prokaryotes and eukaryotes.</title>
        <authorList>
            <person name="Spang A."/>
            <person name="Saw J.H."/>
            <person name="Jorgensen S.L."/>
            <person name="Zaremba-Niedzwiedzka K."/>
            <person name="Martijn J."/>
            <person name="Lind A.E."/>
            <person name="van Eijk R."/>
            <person name="Schleper C."/>
            <person name="Guy L."/>
            <person name="Ettema T.J."/>
        </authorList>
    </citation>
    <scope>NUCLEOTIDE SEQUENCE</scope>
</reference>
<protein>
    <submittedName>
        <fullName evidence="2">Uncharacterized protein</fullName>
    </submittedName>
</protein>
<gene>
    <name evidence="2" type="ORF">LCGC14_0996880</name>
</gene>
<feature type="compositionally biased region" description="Low complexity" evidence="1">
    <location>
        <begin position="157"/>
        <end position="174"/>
    </location>
</feature>
<comment type="caution">
    <text evidence="2">The sequence shown here is derived from an EMBL/GenBank/DDBJ whole genome shotgun (WGS) entry which is preliminary data.</text>
</comment>
<evidence type="ECO:0000256" key="1">
    <source>
        <dbReference type="SAM" id="MobiDB-lite"/>
    </source>
</evidence>